<evidence type="ECO:0000313" key="2">
    <source>
        <dbReference type="Proteomes" id="UP000222310"/>
    </source>
</evidence>
<reference evidence="1 2" key="1">
    <citation type="submission" date="2015-02" db="EMBL/GenBank/DDBJ databases">
        <title>Nostoc linckia genome annotation.</title>
        <authorList>
            <person name="Zhou Z."/>
        </authorList>
    </citation>
    <scope>NUCLEOTIDE SEQUENCE [LARGE SCALE GENOMIC DNA]</scope>
    <source>
        <strain evidence="2">z8</strain>
    </source>
</reference>
<dbReference type="AlphaFoldDB" id="A0A9Q5ZCB0"/>
<gene>
    <name evidence="1" type="ORF">VF08_14110</name>
</gene>
<dbReference type="GeneID" id="57096727"/>
<evidence type="ECO:0000313" key="1">
    <source>
        <dbReference type="EMBL" id="PHK03719.1"/>
    </source>
</evidence>
<organism evidence="1 2">
    <name type="scientific">Nostoc linckia z8</name>
    <dbReference type="NCBI Taxonomy" id="1628746"/>
    <lineage>
        <taxon>Bacteria</taxon>
        <taxon>Bacillati</taxon>
        <taxon>Cyanobacteriota</taxon>
        <taxon>Cyanophyceae</taxon>
        <taxon>Nostocales</taxon>
        <taxon>Nostocaceae</taxon>
        <taxon>Nostoc</taxon>
    </lineage>
</organism>
<dbReference type="RefSeq" id="WP_099068217.1">
    <property type="nucleotide sequence ID" value="NZ_LAHD01000034.1"/>
</dbReference>
<dbReference type="InterPro" id="IPR057062">
    <property type="entry name" value="TriTu"/>
</dbReference>
<proteinExistence type="predicted"/>
<dbReference type="Pfam" id="PF24689">
    <property type="entry name" value="TriTu"/>
    <property type="match status" value="1"/>
</dbReference>
<accession>A0A9Q5ZCB0</accession>
<sequence length="110" mass="12692">MSINPLTKLISERGFDRFQSGLKSRFAAYQLKYTLTYCQPSDNSAMCLDFESLLHLGRVTVWESGACVMEIIEISTSNNVFLETHQFNNEKEFFQALPKLVIFMRDALRV</sequence>
<comment type="caution">
    <text evidence="1">The sequence shown here is derived from an EMBL/GenBank/DDBJ whole genome shotgun (WGS) entry which is preliminary data.</text>
</comment>
<protein>
    <submittedName>
        <fullName evidence="1">Uncharacterized protein</fullName>
    </submittedName>
</protein>
<dbReference type="EMBL" id="LAHD01000034">
    <property type="protein sequence ID" value="PHK03719.1"/>
    <property type="molecule type" value="Genomic_DNA"/>
</dbReference>
<dbReference type="Proteomes" id="UP000222310">
    <property type="component" value="Unassembled WGS sequence"/>
</dbReference>
<name>A0A9Q5ZCB0_NOSLI</name>